<evidence type="ECO:0000313" key="3">
    <source>
        <dbReference type="Proteomes" id="UP000242519"/>
    </source>
</evidence>
<evidence type="ECO:0000313" key="2">
    <source>
        <dbReference type="EMBL" id="OWP07230.1"/>
    </source>
</evidence>
<dbReference type="EMBL" id="MZNU01000019">
    <property type="protein sequence ID" value="OWP07230.1"/>
    <property type="molecule type" value="Genomic_DNA"/>
</dbReference>
<organism evidence="2 3">
    <name type="scientific">Diplocarpon coronariae</name>
    <dbReference type="NCBI Taxonomy" id="2795749"/>
    <lineage>
        <taxon>Eukaryota</taxon>
        <taxon>Fungi</taxon>
        <taxon>Dikarya</taxon>
        <taxon>Ascomycota</taxon>
        <taxon>Pezizomycotina</taxon>
        <taxon>Leotiomycetes</taxon>
        <taxon>Helotiales</taxon>
        <taxon>Drepanopezizaceae</taxon>
        <taxon>Diplocarpon</taxon>
    </lineage>
</organism>
<dbReference type="Proteomes" id="UP000242519">
    <property type="component" value="Unassembled WGS sequence"/>
</dbReference>
<name>A0A218ZHX6_9HELO</name>
<keyword evidence="3" id="KW-1185">Reference proteome</keyword>
<evidence type="ECO:0000256" key="1">
    <source>
        <dbReference type="SAM" id="MobiDB-lite"/>
    </source>
</evidence>
<protein>
    <submittedName>
        <fullName evidence="2">Uncharacterized protein</fullName>
    </submittedName>
</protein>
<dbReference type="InParanoid" id="A0A218ZHX6"/>
<sequence length="292" mass="33152">MQHDVMFGSLTKNHREHRDNKRSQTYLQAFVNRIGQILDLENPAEVTKSRAHVTEQDRVRGIFQEAQPASYASYNVRATSINAPRNSRDIQLHHLRSQLAGIVEAARPPVPRLVTPDQCHDPDLAARRMQYRPTARVTLARARAIPNDQIAERSPLNLPLQPFEPVTARELCAARSDADSASGIDGMFEQESPYARSGQGRARTPICSRSGSGIVDGVVYTPDRVTGKSRRNMAMDDFEKGLDFMDEMLWESWCETRSPPNTPGSEEGHEWLFWTKFQEEKKSDILRRKKVL</sequence>
<comment type="caution">
    <text evidence="2">The sequence shown here is derived from an EMBL/GenBank/DDBJ whole genome shotgun (WGS) entry which is preliminary data.</text>
</comment>
<gene>
    <name evidence="2" type="ORF">B2J93_2003</name>
</gene>
<feature type="region of interest" description="Disordered" evidence="1">
    <location>
        <begin position="1"/>
        <end position="22"/>
    </location>
</feature>
<accession>A0A218ZHX6</accession>
<reference evidence="2 3" key="1">
    <citation type="submission" date="2017-04" db="EMBL/GenBank/DDBJ databases">
        <title>Draft genome sequence of Marssonina coronaria NL1: causal agent of apple blotch.</title>
        <authorList>
            <person name="Cheng Q."/>
        </authorList>
    </citation>
    <scope>NUCLEOTIDE SEQUENCE [LARGE SCALE GENOMIC DNA]</scope>
    <source>
        <strain evidence="2 3">NL1</strain>
    </source>
</reference>
<proteinExistence type="predicted"/>
<dbReference type="AlphaFoldDB" id="A0A218ZHX6"/>